<name>A0A8S5UB17_9CAUD</name>
<proteinExistence type="predicted"/>
<accession>A0A8S5UB17</accession>
<organism evidence="1">
    <name type="scientific">Siphoviridae sp. ctcK97</name>
    <dbReference type="NCBI Taxonomy" id="2825571"/>
    <lineage>
        <taxon>Viruses</taxon>
        <taxon>Duplodnaviria</taxon>
        <taxon>Heunggongvirae</taxon>
        <taxon>Uroviricota</taxon>
        <taxon>Caudoviricetes</taxon>
    </lineage>
</organism>
<reference evidence="1" key="1">
    <citation type="journal article" date="2021" name="Proc. Natl. Acad. Sci. U.S.A.">
        <title>A Catalog of Tens of Thousands of Viruses from Human Metagenomes Reveals Hidden Associations with Chronic Diseases.</title>
        <authorList>
            <person name="Tisza M.J."/>
            <person name="Buck C.B."/>
        </authorList>
    </citation>
    <scope>NUCLEOTIDE SEQUENCE</scope>
    <source>
        <strain evidence="1">CtcK97</strain>
    </source>
</reference>
<protein>
    <submittedName>
        <fullName evidence="1">Tail completion protein</fullName>
    </submittedName>
</protein>
<sequence>MRTYKDLLHLLQQAVQHNRVYFQPPENLKIGYPAVVFHLSKIEIDRASDVPYKGAKEYSVTLITKDPEPDVIDEILKIPYSSLDTTYISDGMNHFVFTVYL</sequence>
<dbReference type="EMBL" id="BK016058">
    <property type="protein sequence ID" value="DAF91586.1"/>
    <property type="molecule type" value="Genomic_DNA"/>
</dbReference>
<evidence type="ECO:0000313" key="1">
    <source>
        <dbReference type="EMBL" id="DAF91586.1"/>
    </source>
</evidence>